<dbReference type="Pfam" id="PF13738">
    <property type="entry name" value="Pyr_redox_3"/>
    <property type="match status" value="1"/>
</dbReference>
<feature type="transmembrane region" description="Helical" evidence="4">
    <location>
        <begin position="7"/>
        <end position="28"/>
    </location>
</feature>
<dbReference type="Gene3D" id="3.50.50.60">
    <property type="entry name" value="FAD/NAD(P)-binding domain"/>
    <property type="match status" value="2"/>
</dbReference>
<gene>
    <name evidence="5" type="ORF">OIDMADRAFT_177558</name>
</gene>
<proteinExistence type="predicted"/>
<dbReference type="AlphaFoldDB" id="A0A0C3D274"/>
<accession>A0A0C3D274</accession>
<sequence>MEAKENYGVVVIGAGWYGLIAATTYLSLEPDANLLILDDGESIGGCWNSERIYPSLFAQVGHGLFEYSSYPMRKEGLTKDRYISGKTISDYLQSFAEKNDLLRRTRLNTTVAKAEKADKKWILTLRSSSKVSQVAAAKLIVATGVTSGAYMPDFQSDGFNKPIIHSSQIGPEMDHFTGPNVQRATVVGAGKSAFDTVFILLHSGKKVDWVIREDGSGPLAIVSPMVAGLLNTVDVMATRAFASFSPAILNTSGWWYSFIHRTAVGNFLTKLVWRNVTRIAEWEAGYHLSANAEKLRPIPKGYGVFWANSGLGLASVPNFWKVFHSGDVTVHRTGIARFADNNKVSLQNGHIIETDHVVLCTGWTHNLDLFDEETRAKYGLPSITGCSEKWQRLDAIGDKIVLEKLPFLRKNAPYTVTPRSQNRSWRLYRQLISPTMAAKGDNSVFFAGQIHTVCGPLVAEVQALWGAAFLQGRLDIPSLEVMEEEVAVWCAWTRRRYLEQGRRHAYSIYDHLAYIDILAKDLGLNTRRKSNFFSEMFMPYRPRDWRGLIREFLEAESNRLNTGNRNLEGLTNEARD</sequence>
<dbReference type="SUPFAM" id="SSF51905">
    <property type="entry name" value="FAD/NAD(P)-binding domain"/>
    <property type="match status" value="2"/>
</dbReference>
<dbReference type="InParanoid" id="A0A0C3D274"/>
<dbReference type="EMBL" id="KN832872">
    <property type="protein sequence ID" value="KIN05354.1"/>
    <property type="molecule type" value="Genomic_DNA"/>
</dbReference>
<dbReference type="GO" id="GO:0016491">
    <property type="term" value="F:oxidoreductase activity"/>
    <property type="evidence" value="ECO:0007669"/>
    <property type="project" value="UniProtKB-KW"/>
</dbReference>
<keyword evidence="4" id="KW-0472">Membrane</keyword>
<evidence type="ECO:0000256" key="2">
    <source>
        <dbReference type="ARBA" id="ARBA00022827"/>
    </source>
</evidence>
<keyword evidence="4" id="KW-0812">Transmembrane</keyword>
<organism evidence="5 6">
    <name type="scientific">Oidiodendron maius (strain Zn)</name>
    <dbReference type="NCBI Taxonomy" id="913774"/>
    <lineage>
        <taxon>Eukaryota</taxon>
        <taxon>Fungi</taxon>
        <taxon>Dikarya</taxon>
        <taxon>Ascomycota</taxon>
        <taxon>Pezizomycotina</taxon>
        <taxon>Leotiomycetes</taxon>
        <taxon>Leotiomycetes incertae sedis</taxon>
        <taxon>Myxotrichaceae</taxon>
        <taxon>Oidiodendron</taxon>
    </lineage>
</organism>
<dbReference type="OrthoDB" id="2915840at2759"/>
<keyword evidence="3" id="KW-0560">Oxidoreductase</keyword>
<dbReference type="InterPro" id="IPR050346">
    <property type="entry name" value="FMO-like"/>
</dbReference>
<name>A0A0C3D274_OIDMZ</name>
<evidence type="ECO:0000256" key="3">
    <source>
        <dbReference type="ARBA" id="ARBA00023002"/>
    </source>
</evidence>
<dbReference type="STRING" id="913774.A0A0C3D274"/>
<reference evidence="6" key="2">
    <citation type="submission" date="2015-01" db="EMBL/GenBank/DDBJ databases">
        <title>Evolutionary Origins and Diversification of the Mycorrhizal Mutualists.</title>
        <authorList>
            <consortium name="DOE Joint Genome Institute"/>
            <consortium name="Mycorrhizal Genomics Consortium"/>
            <person name="Kohler A."/>
            <person name="Kuo A."/>
            <person name="Nagy L.G."/>
            <person name="Floudas D."/>
            <person name="Copeland A."/>
            <person name="Barry K.W."/>
            <person name="Cichocki N."/>
            <person name="Veneault-Fourrey C."/>
            <person name="LaButti K."/>
            <person name="Lindquist E.A."/>
            <person name="Lipzen A."/>
            <person name="Lundell T."/>
            <person name="Morin E."/>
            <person name="Murat C."/>
            <person name="Riley R."/>
            <person name="Ohm R."/>
            <person name="Sun H."/>
            <person name="Tunlid A."/>
            <person name="Henrissat B."/>
            <person name="Grigoriev I.V."/>
            <person name="Hibbett D.S."/>
            <person name="Martin F."/>
        </authorList>
    </citation>
    <scope>NUCLEOTIDE SEQUENCE [LARGE SCALE GENOMIC DNA]</scope>
    <source>
        <strain evidence="6">Zn</strain>
    </source>
</reference>
<protein>
    <recommendedName>
        <fullName evidence="7">FAD/NAD(P)-binding domain-containing protein</fullName>
    </recommendedName>
</protein>
<evidence type="ECO:0000256" key="4">
    <source>
        <dbReference type="SAM" id="Phobius"/>
    </source>
</evidence>
<keyword evidence="2" id="KW-0274">FAD</keyword>
<reference evidence="5 6" key="1">
    <citation type="submission" date="2014-04" db="EMBL/GenBank/DDBJ databases">
        <authorList>
            <consortium name="DOE Joint Genome Institute"/>
            <person name="Kuo A."/>
            <person name="Martino E."/>
            <person name="Perotto S."/>
            <person name="Kohler A."/>
            <person name="Nagy L.G."/>
            <person name="Floudas D."/>
            <person name="Copeland A."/>
            <person name="Barry K.W."/>
            <person name="Cichocki N."/>
            <person name="Veneault-Fourrey C."/>
            <person name="LaButti K."/>
            <person name="Lindquist E.A."/>
            <person name="Lipzen A."/>
            <person name="Lundell T."/>
            <person name="Morin E."/>
            <person name="Murat C."/>
            <person name="Sun H."/>
            <person name="Tunlid A."/>
            <person name="Henrissat B."/>
            <person name="Grigoriev I.V."/>
            <person name="Hibbett D.S."/>
            <person name="Martin F."/>
            <person name="Nordberg H.P."/>
            <person name="Cantor M.N."/>
            <person name="Hua S.X."/>
        </authorList>
    </citation>
    <scope>NUCLEOTIDE SEQUENCE [LARGE SCALE GENOMIC DNA]</scope>
    <source>
        <strain evidence="5 6">Zn</strain>
    </source>
</reference>
<dbReference type="InterPro" id="IPR036188">
    <property type="entry name" value="FAD/NAD-bd_sf"/>
</dbReference>
<dbReference type="HOGENOM" id="CLU_019225_1_0_1"/>
<evidence type="ECO:0000256" key="1">
    <source>
        <dbReference type="ARBA" id="ARBA00022630"/>
    </source>
</evidence>
<evidence type="ECO:0000313" key="5">
    <source>
        <dbReference type="EMBL" id="KIN05354.1"/>
    </source>
</evidence>
<evidence type="ECO:0000313" key="6">
    <source>
        <dbReference type="Proteomes" id="UP000054321"/>
    </source>
</evidence>
<keyword evidence="6" id="KW-1185">Reference proteome</keyword>
<evidence type="ECO:0008006" key="7">
    <source>
        <dbReference type="Google" id="ProtNLM"/>
    </source>
</evidence>
<keyword evidence="4" id="KW-1133">Transmembrane helix</keyword>
<dbReference type="Proteomes" id="UP000054321">
    <property type="component" value="Unassembled WGS sequence"/>
</dbReference>
<keyword evidence="1" id="KW-0285">Flavoprotein</keyword>
<dbReference type="PANTHER" id="PTHR23023">
    <property type="entry name" value="DIMETHYLANILINE MONOOXYGENASE"/>
    <property type="match status" value="1"/>
</dbReference>